<reference evidence="1" key="1">
    <citation type="submission" date="2022-07" db="EMBL/GenBank/DDBJ databases">
        <authorList>
            <person name="Criscuolo A."/>
        </authorList>
    </citation>
    <scope>NUCLEOTIDE SEQUENCE</scope>
    <source>
        <strain evidence="1">CIP103197</strain>
    </source>
</reference>
<comment type="caution">
    <text evidence="1">The sequence shown here is derived from an EMBL/GenBank/DDBJ whole genome shotgun (WGS) entry which is preliminary data.</text>
</comment>
<keyword evidence="2" id="KW-1185">Reference proteome</keyword>
<gene>
    <name evidence="1" type="ORF">PSEHALCIP103_03187</name>
</gene>
<sequence length="115" mass="13718">MNNKTYKYEKYMKNLPYIKDLQLYKAVGMTLYLIIDKNRTLKFALSSASTNHNFKPKKRIEDLVRIALPDDFFEKRQRANAPKEKREEAAQTHRVYSEFESLANRHLSDIMNRES</sequence>
<evidence type="ECO:0000313" key="1">
    <source>
        <dbReference type="EMBL" id="CAH9064604.1"/>
    </source>
</evidence>
<dbReference type="Proteomes" id="UP001152447">
    <property type="component" value="Unassembled WGS sequence"/>
</dbReference>
<accession>A0A9W4R2T8</accession>
<dbReference type="AlphaFoldDB" id="A0A9W4R2T8"/>
<dbReference type="EMBL" id="CAMAPB010000059">
    <property type="protein sequence ID" value="CAH9064604.1"/>
    <property type="molecule type" value="Genomic_DNA"/>
</dbReference>
<protein>
    <submittedName>
        <fullName evidence="1">Uncharacterized protein</fullName>
    </submittedName>
</protein>
<evidence type="ECO:0000313" key="2">
    <source>
        <dbReference type="Proteomes" id="UP001152447"/>
    </source>
</evidence>
<name>A0A9W4R2T8_PSEHA</name>
<dbReference type="RefSeq" id="WP_262977239.1">
    <property type="nucleotide sequence ID" value="NZ_CAMAPB010000059.1"/>
</dbReference>
<organism evidence="1 2">
    <name type="scientific">Pseudoalteromonas haloplanktis</name>
    <name type="common">Alteromonas haloplanktis</name>
    <dbReference type="NCBI Taxonomy" id="228"/>
    <lineage>
        <taxon>Bacteria</taxon>
        <taxon>Pseudomonadati</taxon>
        <taxon>Pseudomonadota</taxon>
        <taxon>Gammaproteobacteria</taxon>
        <taxon>Alteromonadales</taxon>
        <taxon>Pseudoalteromonadaceae</taxon>
        <taxon>Pseudoalteromonas</taxon>
    </lineage>
</organism>
<proteinExistence type="predicted"/>